<dbReference type="Proteomes" id="UP000596660">
    <property type="component" value="Unplaced"/>
</dbReference>
<dbReference type="OMA" id="EACISHA"/>
<dbReference type="EnsemblPlants" id="AUR62001313-RA">
    <property type="protein sequence ID" value="AUR62001313-RA:cds"/>
    <property type="gene ID" value="AUR62001313"/>
</dbReference>
<name>A0A803KQK7_CHEQI</name>
<accession>A0A803KQK7</accession>
<keyword evidence="5" id="KW-1185">Reference proteome</keyword>
<dbReference type="InterPro" id="IPR018333">
    <property type="entry name" value="Squalene_cyclase"/>
</dbReference>
<evidence type="ECO:0000313" key="4">
    <source>
        <dbReference type="EnsemblPlants" id="AUR62001313-RA:cds"/>
    </source>
</evidence>
<dbReference type="Gramene" id="AUR62001313-RA">
    <property type="protein sequence ID" value="AUR62001313-RA:cds"/>
    <property type="gene ID" value="AUR62001313"/>
</dbReference>
<reference evidence="4" key="1">
    <citation type="journal article" date="2017" name="Nature">
        <title>The genome of Chenopodium quinoa.</title>
        <authorList>
            <person name="Jarvis D.E."/>
            <person name="Ho Y.S."/>
            <person name="Lightfoot D.J."/>
            <person name="Schmoeckel S.M."/>
            <person name="Li B."/>
            <person name="Borm T.J.A."/>
            <person name="Ohyanagi H."/>
            <person name="Mineta K."/>
            <person name="Michell C.T."/>
            <person name="Saber N."/>
            <person name="Kharbatia N.M."/>
            <person name="Rupper R.R."/>
            <person name="Sharp A.R."/>
            <person name="Dally N."/>
            <person name="Boughton B.A."/>
            <person name="Woo Y.H."/>
            <person name="Gao G."/>
            <person name="Schijlen E.G.W.M."/>
            <person name="Guo X."/>
            <person name="Momin A.A."/>
            <person name="Negrao S."/>
            <person name="Al-Babili S."/>
            <person name="Gehring C."/>
            <person name="Roessner U."/>
            <person name="Jung C."/>
            <person name="Murphy K."/>
            <person name="Arold S.T."/>
            <person name="Gojobori T."/>
            <person name="van der Linden C.G."/>
            <person name="van Loo E.N."/>
            <person name="Jellen E.N."/>
            <person name="Maughan P.J."/>
            <person name="Tester M."/>
        </authorList>
    </citation>
    <scope>NUCLEOTIDE SEQUENCE [LARGE SCALE GENOMIC DNA]</scope>
    <source>
        <strain evidence="4">cv. PI 614886</strain>
    </source>
</reference>
<dbReference type="GO" id="GO:0016104">
    <property type="term" value="P:triterpenoid biosynthetic process"/>
    <property type="evidence" value="ECO:0007669"/>
    <property type="project" value="InterPro"/>
</dbReference>
<dbReference type="GO" id="GO:0005811">
    <property type="term" value="C:lipid droplet"/>
    <property type="evidence" value="ECO:0007669"/>
    <property type="project" value="InterPro"/>
</dbReference>
<dbReference type="GO" id="GO:0042300">
    <property type="term" value="F:beta-amyrin synthase activity"/>
    <property type="evidence" value="ECO:0007669"/>
    <property type="project" value="TreeGrafter"/>
</dbReference>
<dbReference type="PANTHER" id="PTHR11764">
    <property type="entry name" value="TERPENE CYCLASE/MUTASE FAMILY MEMBER"/>
    <property type="match status" value="1"/>
</dbReference>
<dbReference type="SUPFAM" id="SSF48239">
    <property type="entry name" value="Terpenoid cyclases/Protein prenyltransferases"/>
    <property type="match status" value="1"/>
</dbReference>
<feature type="domain" description="Squalene cyclase C-terminal" evidence="3">
    <location>
        <begin position="11"/>
        <end position="178"/>
    </location>
</feature>
<evidence type="ECO:0000313" key="5">
    <source>
        <dbReference type="Proteomes" id="UP000596660"/>
    </source>
</evidence>
<proteinExistence type="predicted"/>
<evidence type="ECO:0000259" key="3">
    <source>
        <dbReference type="Pfam" id="PF13243"/>
    </source>
</evidence>
<dbReference type="InterPro" id="IPR008930">
    <property type="entry name" value="Terpenoid_cyclase/PrenylTrfase"/>
</dbReference>
<protein>
    <recommendedName>
        <fullName evidence="3">Squalene cyclase C-terminal domain-containing protein</fullName>
    </recommendedName>
</protein>
<keyword evidence="1" id="KW-0677">Repeat</keyword>
<evidence type="ECO:0000256" key="1">
    <source>
        <dbReference type="ARBA" id="ARBA00022737"/>
    </source>
</evidence>
<reference evidence="4" key="2">
    <citation type="submission" date="2021-03" db="UniProtKB">
        <authorList>
            <consortium name="EnsemblPlants"/>
        </authorList>
    </citation>
    <scope>IDENTIFICATION</scope>
</reference>
<dbReference type="InterPro" id="IPR032696">
    <property type="entry name" value="SQ_cyclase_C"/>
</dbReference>
<sequence>MFKKLYPGHKKEEIDNFIVNAIQYLENTQYPSGGWYGSWGICFIYGTWFALGGLAAGGKTYYNCATIRKGVEFLLTTQKEDGGWGESYVSCPKKKFVPIEGKSNLVQTGWALMGLLHAGQAERDSSPLHRAAKLLIISQLENGDFPQQEITGVFMRNCMSQYTMYRSIHPMWALAECRNRVPLPSINSA</sequence>
<dbReference type="PANTHER" id="PTHR11764:SF58">
    <property type="entry name" value="BETA-AMYRIN SYNTHASE-RELATED"/>
    <property type="match status" value="1"/>
</dbReference>
<keyword evidence="2" id="KW-0413">Isomerase</keyword>
<dbReference type="Gene3D" id="1.50.10.20">
    <property type="match status" value="1"/>
</dbReference>
<organism evidence="4 5">
    <name type="scientific">Chenopodium quinoa</name>
    <name type="common">Quinoa</name>
    <dbReference type="NCBI Taxonomy" id="63459"/>
    <lineage>
        <taxon>Eukaryota</taxon>
        <taxon>Viridiplantae</taxon>
        <taxon>Streptophyta</taxon>
        <taxon>Embryophyta</taxon>
        <taxon>Tracheophyta</taxon>
        <taxon>Spermatophyta</taxon>
        <taxon>Magnoliopsida</taxon>
        <taxon>eudicotyledons</taxon>
        <taxon>Gunneridae</taxon>
        <taxon>Pentapetalae</taxon>
        <taxon>Caryophyllales</taxon>
        <taxon>Chenopodiaceae</taxon>
        <taxon>Chenopodioideae</taxon>
        <taxon>Atripliceae</taxon>
        <taxon>Chenopodium</taxon>
    </lineage>
</organism>
<dbReference type="Pfam" id="PF13243">
    <property type="entry name" value="SQHop_cyclase_C"/>
    <property type="match status" value="1"/>
</dbReference>
<dbReference type="AlphaFoldDB" id="A0A803KQK7"/>
<evidence type="ECO:0000256" key="2">
    <source>
        <dbReference type="ARBA" id="ARBA00023235"/>
    </source>
</evidence>